<dbReference type="Pfam" id="PF13439">
    <property type="entry name" value="Glyco_transf_4"/>
    <property type="match status" value="1"/>
</dbReference>
<dbReference type="OrthoDB" id="9768685at2"/>
<dbReference type="Proteomes" id="UP000239471">
    <property type="component" value="Unassembled WGS sequence"/>
</dbReference>
<dbReference type="AlphaFoldDB" id="A0A2T0BJU5"/>
<dbReference type="Pfam" id="PF00534">
    <property type="entry name" value="Glycos_transf_1"/>
    <property type="match status" value="1"/>
</dbReference>
<reference evidence="3 4" key="1">
    <citation type="submission" date="2018-03" db="EMBL/GenBank/DDBJ databases">
        <title>Genome sequence of Clostridium vincentii DSM 10228.</title>
        <authorList>
            <person name="Poehlein A."/>
            <person name="Daniel R."/>
        </authorList>
    </citation>
    <scope>NUCLEOTIDE SEQUENCE [LARGE SCALE GENOMIC DNA]</scope>
    <source>
        <strain evidence="3 4">DSM 10228</strain>
    </source>
</reference>
<evidence type="ECO:0000313" key="3">
    <source>
        <dbReference type="EMBL" id="PRR84082.1"/>
    </source>
</evidence>
<keyword evidence="4" id="KW-1185">Reference proteome</keyword>
<dbReference type="GO" id="GO:0102710">
    <property type="term" value="F:D-inositol-3-phosphate glycosyltransferase activity"/>
    <property type="evidence" value="ECO:0007669"/>
    <property type="project" value="UniProtKB-EC"/>
</dbReference>
<accession>A0A2T0BJU5</accession>
<dbReference type="SUPFAM" id="SSF53756">
    <property type="entry name" value="UDP-Glycosyltransferase/glycogen phosphorylase"/>
    <property type="match status" value="1"/>
</dbReference>
<protein>
    <submittedName>
        <fullName evidence="3">D-inositol 3-phosphate glycosyltransferase</fullName>
        <ecNumber evidence="3">2.4.1.250</ecNumber>
    </submittedName>
</protein>
<evidence type="ECO:0000259" key="1">
    <source>
        <dbReference type="Pfam" id="PF00534"/>
    </source>
</evidence>
<dbReference type="PANTHER" id="PTHR12526:SF637">
    <property type="entry name" value="GLYCOSYLTRANSFERASE EPSF-RELATED"/>
    <property type="match status" value="1"/>
</dbReference>
<gene>
    <name evidence="3" type="primary">mshA_1</name>
    <name evidence="3" type="ORF">CLVI_03800</name>
</gene>
<dbReference type="InterPro" id="IPR028098">
    <property type="entry name" value="Glyco_trans_4-like_N"/>
</dbReference>
<keyword evidence="3" id="KW-0328">Glycosyltransferase</keyword>
<keyword evidence="3" id="KW-0808">Transferase</keyword>
<dbReference type="EC" id="2.4.1.250" evidence="3"/>
<evidence type="ECO:0000313" key="4">
    <source>
        <dbReference type="Proteomes" id="UP000239471"/>
    </source>
</evidence>
<sequence>MRIFQINSHYNQSGAGKIVACIHRELKRHGYGSMVAYGRGKVTNEDGIYRIGSKFELAFEGFNTRFIGINGFTSWNATKKLVMEIDKFCPDVIHLHGLHGYYLNYKILFDYINRKNIPCVWTFHDCHAFSGNCGYHYECDKWKTSCYECQHLREYPTSYWLDHTNWMWEQKKNLFTQTDNKIIVSPSEWMTDDAKQSFFGKYNCITVNNGVDTENVFYKRDKNECRKKYGFSVNDKIILGIAFGFDDPRKGVKYIIQMAHDFKDQNIKFILIGWNKKNNYLIDKLSNILTIPFTNNQDELAEYYSLADAFLLPSLAENYATVAIESMACGTPVVGFDVGGVAEQLTGRKGITVPAADQLKFNAAVLSILDGTAQLCNDTEIEDYTKGNNSILGMVEKYLEIYYKASHIGGN</sequence>
<evidence type="ECO:0000259" key="2">
    <source>
        <dbReference type="Pfam" id="PF13439"/>
    </source>
</evidence>
<dbReference type="InterPro" id="IPR001296">
    <property type="entry name" value="Glyco_trans_1"/>
</dbReference>
<feature type="domain" description="Glycosyltransferase subfamily 4-like N-terminal" evidence="2">
    <location>
        <begin position="14"/>
        <end position="214"/>
    </location>
</feature>
<dbReference type="EMBL" id="PVXQ01000003">
    <property type="protein sequence ID" value="PRR84082.1"/>
    <property type="molecule type" value="Genomic_DNA"/>
</dbReference>
<organism evidence="3 4">
    <name type="scientific">Clostridium vincentii</name>
    <dbReference type="NCBI Taxonomy" id="52704"/>
    <lineage>
        <taxon>Bacteria</taxon>
        <taxon>Bacillati</taxon>
        <taxon>Bacillota</taxon>
        <taxon>Clostridia</taxon>
        <taxon>Eubacteriales</taxon>
        <taxon>Clostridiaceae</taxon>
        <taxon>Clostridium</taxon>
    </lineage>
</organism>
<feature type="domain" description="Glycosyl transferase family 1" evidence="1">
    <location>
        <begin position="222"/>
        <end position="372"/>
    </location>
</feature>
<dbReference type="RefSeq" id="WP_106058422.1">
    <property type="nucleotide sequence ID" value="NZ_PVXQ01000003.1"/>
</dbReference>
<proteinExistence type="predicted"/>
<dbReference type="Gene3D" id="3.40.50.2000">
    <property type="entry name" value="Glycogen Phosphorylase B"/>
    <property type="match status" value="2"/>
</dbReference>
<comment type="caution">
    <text evidence="3">The sequence shown here is derived from an EMBL/GenBank/DDBJ whole genome shotgun (WGS) entry which is preliminary data.</text>
</comment>
<name>A0A2T0BJU5_9CLOT</name>
<dbReference type="PANTHER" id="PTHR12526">
    <property type="entry name" value="GLYCOSYLTRANSFERASE"/>
    <property type="match status" value="1"/>
</dbReference>